<feature type="domain" description="Thioredoxin" evidence="10">
    <location>
        <begin position="705"/>
        <end position="931"/>
    </location>
</feature>
<dbReference type="GO" id="GO:0015035">
    <property type="term" value="F:protein-disulfide reductase activity"/>
    <property type="evidence" value="ECO:0007669"/>
    <property type="project" value="TreeGrafter"/>
</dbReference>
<dbReference type="EMBL" id="ABXW01000078">
    <property type="protein sequence ID" value="EEB43959.1"/>
    <property type="molecule type" value="Genomic_DNA"/>
</dbReference>
<evidence type="ECO:0000256" key="5">
    <source>
        <dbReference type="ARBA" id="ARBA00022989"/>
    </source>
</evidence>
<dbReference type="InterPro" id="IPR013766">
    <property type="entry name" value="Thioredoxin_domain"/>
</dbReference>
<feature type="transmembrane region" description="Helical" evidence="8">
    <location>
        <begin position="488"/>
        <end position="507"/>
    </location>
</feature>
<dbReference type="GO" id="GO:0005886">
    <property type="term" value="C:plasma membrane"/>
    <property type="evidence" value="ECO:0007669"/>
    <property type="project" value="UniProtKB-SubCell"/>
</dbReference>
<protein>
    <submittedName>
        <fullName evidence="11">DsbA-like protein</fullName>
    </submittedName>
</protein>
<dbReference type="InterPro" id="IPR035671">
    <property type="entry name" value="DsbD_gamma"/>
</dbReference>
<dbReference type="eggNOG" id="COG4233">
    <property type="taxonomic scope" value="Bacteria"/>
</dbReference>
<dbReference type="PROSITE" id="PS00194">
    <property type="entry name" value="THIOREDOXIN_1"/>
    <property type="match status" value="2"/>
</dbReference>
<gene>
    <name evidence="11" type="ORF">PROVALCAL_04051</name>
</gene>
<evidence type="ECO:0000256" key="6">
    <source>
        <dbReference type="ARBA" id="ARBA00023136"/>
    </source>
</evidence>
<dbReference type="Pfam" id="PF02683">
    <property type="entry name" value="DsbD_TM"/>
    <property type="match status" value="1"/>
</dbReference>
<keyword evidence="2" id="KW-1003">Cell membrane</keyword>
<reference evidence="11 12" key="1">
    <citation type="submission" date="2008-10" db="EMBL/GenBank/DDBJ databases">
        <title>Draft genome sequence of Providencia alcalifaciens (DSM 30120).</title>
        <authorList>
            <person name="Sudarsanam P."/>
            <person name="Ley R."/>
            <person name="Guruge J."/>
            <person name="Turnbaugh P.J."/>
            <person name="Mahowald M."/>
            <person name="Liep D."/>
            <person name="Gordon J."/>
        </authorList>
    </citation>
    <scope>NUCLEOTIDE SEQUENCE [LARGE SCALE GENOMIC DNA]</scope>
    <source>
        <strain evidence="11 12">DSM 30120</strain>
    </source>
</reference>
<dbReference type="eggNOG" id="COG1651">
    <property type="taxonomic scope" value="Bacteria"/>
</dbReference>
<feature type="transmembrane region" description="Helical" evidence="8">
    <location>
        <begin position="513"/>
        <end position="534"/>
    </location>
</feature>
<proteinExistence type="predicted"/>
<dbReference type="Pfam" id="PF18312">
    <property type="entry name" value="ScsC_N"/>
    <property type="match status" value="1"/>
</dbReference>
<dbReference type="PANTHER" id="PTHR32234:SF3">
    <property type="entry name" value="SUPPRESSION OF COPPER SENSITIVITY PROTEIN"/>
    <property type="match status" value="1"/>
</dbReference>
<dbReference type="Gene3D" id="3.40.30.10">
    <property type="entry name" value="Glutaredoxin"/>
    <property type="match status" value="2"/>
</dbReference>
<feature type="transmembrane region" description="Helical" evidence="8">
    <location>
        <begin position="291"/>
        <end position="316"/>
    </location>
</feature>
<feature type="transmembrane region" description="Helical" evidence="8">
    <location>
        <begin position="337"/>
        <end position="355"/>
    </location>
</feature>
<feature type="transmembrane region" description="Helical" evidence="8">
    <location>
        <begin position="541"/>
        <end position="561"/>
    </location>
</feature>
<dbReference type="GO" id="GO:0045454">
    <property type="term" value="P:cell redox homeostasis"/>
    <property type="evidence" value="ECO:0007669"/>
    <property type="project" value="TreeGrafter"/>
</dbReference>
<dbReference type="GO" id="GO:0017004">
    <property type="term" value="P:cytochrome complex assembly"/>
    <property type="evidence" value="ECO:0007669"/>
    <property type="project" value="UniProtKB-KW"/>
</dbReference>
<dbReference type="CDD" id="cd02953">
    <property type="entry name" value="DsbDgamma"/>
    <property type="match status" value="1"/>
</dbReference>
<sequence>MRFFINALIVLFTVFSSSLYAADTGWLQPANTGFMTANTPSHVQVRLLSSAQKEGKVDILLDVKLDDGWKTYWRSPGEGGVAPEITWSSPVKTVEWLWPTPGRFDVAGVSTQGYMGDVIFPITVSTSEKLDKLSGTLTLSTCSNVCILTDYPFELDLTEPAPADFSWAFNQAKGHVPAVSGLVEQAKYGFAGNKLTVELQKAADNTWIDPHLYTDVVDGASLGVPTLKYSGDKLTATIDVSDDWGGEAPNLVGKTVSFVVVDGELSQQIHGTVEPYVSVISSDDSGQSIGLWQVVLFALLGGLILNLMPCVLPVLAMKLGSVLLVPQGEQNTIRRQFLLSSSGILVSFWLLALLMTLLRWGQQVVGWGIQFQSPWFIGLMVLITALFTANLFGLFEIHLGSKANTRLATAGGQGNSGHFWQGVFATLLATPCSAPFLGTAVAFALAAPMSQLWLIFTALGVGMSLPWLLIAAFPVIAKALPKPGTWMLKLRAVLGLMMLVSCLWLISLLMPHFGAMTAIIIAVLFLLILVLFILKNRGVRAAIFPFLLFSALGAGFIWMALDQHQGHQTLAADKVQWETLSEDAITRALAENKRVFIDVTADWCVTCKANKYNVLLNEEIQNLLSEPDVVALRGDWTKPSPEISAFLQRRGQVAVPFNQIYGPNLTEGKILSTILDRESVVSIMTEAKGAKKMKKTMLAVLFSSLVLGATAHAAPLTADQEAQVRKLVRDTLVENPEILEEAIVALQAKQGEKQQAQMKQVLKDQHDALFNDPTSPRIGSKDAKLVLVNFTDFNCPYCKRFDPLLEEMVKKNPDVAVVIKYLPFKGETSLESSQLAMTLWQENPKAFLALHQKLMAKQGMLSDSNIKEALQATGNGKLKASDKSRAAIRKNLELANMLGVNGTPATLVGDEMIPGAVDAQEFERIVKEQLSKAK</sequence>
<dbReference type="InterPro" id="IPR036249">
    <property type="entry name" value="Thioredoxin-like_sf"/>
</dbReference>
<comment type="caution">
    <text evidence="11">The sequence shown here is derived from an EMBL/GenBank/DDBJ whole genome shotgun (WGS) entry which is preliminary data.</text>
</comment>
<dbReference type="Pfam" id="PF11412">
    <property type="entry name" value="DsbD_N"/>
    <property type="match status" value="1"/>
</dbReference>
<keyword evidence="9" id="KW-0732">Signal</keyword>
<evidence type="ECO:0000256" key="9">
    <source>
        <dbReference type="SAM" id="SignalP"/>
    </source>
</evidence>
<dbReference type="CDD" id="cd03023">
    <property type="entry name" value="DsbA_Com1_like"/>
    <property type="match status" value="1"/>
</dbReference>
<dbReference type="InterPro" id="IPR028250">
    <property type="entry name" value="DsbDN"/>
</dbReference>
<keyword evidence="5 8" id="KW-1133">Transmembrane helix</keyword>
<name>B6XKZ0_9GAMM</name>
<keyword evidence="4" id="KW-0201">Cytochrome c-type biogenesis</keyword>
<dbReference type="SUPFAM" id="SSF52833">
    <property type="entry name" value="Thioredoxin-like"/>
    <property type="match status" value="2"/>
</dbReference>
<keyword evidence="6 8" id="KW-0472">Membrane</keyword>
<evidence type="ECO:0000256" key="4">
    <source>
        <dbReference type="ARBA" id="ARBA00022748"/>
    </source>
</evidence>
<dbReference type="InterPro" id="IPR003834">
    <property type="entry name" value="Cyt_c_assmbl_TM_dom"/>
</dbReference>
<feature type="transmembrane region" description="Helical" evidence="8">
    <location>
        <begin position="419"/>
        <end position="446"/>
    </location>
</feature>
<dbReference type="InterPro" id="IPR017937">
    <property type="entry name" value="Thioredoxin_CS"/>
</dbReference>
<evidence type="ECO:0000313" key="11">
    <source>
        <dbReference type="EMBL" id="EEB43959.1"/>
    </source>
</evidence>
<evidence type="ECO:0000256" key="8">
    <source>
        <dbReference type="SAM" id="Phobius"/>
    </source>
</evidence>
<dbReference type="eggNOG" id="COG4232">
    <property type="taxonomic scope" value="Bacteria"/>
</dbReference>
<dbReference type="InterPro" id="IPR041205">
    <property type="entry name" value="ScsC_N"/>
</dbReference>
<reference evidence="11 12" key="2">
    <citation type="submission" date="2008-10" db="EMBL/GenBank/DDBJ databases">
        <authorList>
            <person name="Fulton L."/>
            <person name="Clifton S."/>
            <person name="Fulton B."/>
            <person name="Xu J."/>
            <person name="Minx P."/>
            <person name="Pepin K.H."/>
            <person name="Johnson M."/>
            <person name="Bhonagiri V."/>
            <person name="Nash W.E."/>
            <person name="Mardis E.R."/>
            <person name="Wilson R.K."/>
        </authorList>
    </citation>
    <scope>NUCLEOTIDE SEQUENCE [LARGE SCALE GENOMIC DNA]</scope>
    <source>
        <strain evidence="11 12">DSM 30120</strain>
    </source>
</reference>
<evidence type="ECO:0000256" key="1">
    <source>
        <dbReference type="ARBA" id="ARBA00004651"/>
    </source>
</evidence>
<dbReference type="Pfam" id="PF13462">
    <property type="entry name" value="Thioredoxin_4"/>
    <property type="match status" value="1"/>
</dbReference>
<evidence type="ECO:0000256" key="2">
    <source>
        <dbReference type="ARBA" id="ARBA00022475"/>
    </source>
</evidence>
<feature type="transmembrane region" description="Helical" evidence="8">
    <location>
        <begin position="375"/>
        <end position="399"/>
    </location>
</feature>
<dbReference type="AlphaFoldDB" id="B6XKZ0"/>
<dbReference type="PROSITE" id="PS51352">
    <property type="entry name" value="THIOREDOXIN_2"/>
    <property type="match status" value="1"/>
</dbReference>
<comment type="subcellular location">
    <subcellularLocation>
        <location evidence="1">Cell membrane</location>
        <topology evidence="1">Multi-pass membrane protein</topology>
    </subcellularLocation>
</comment>
<evidence type="ECO:0000256" key="3">
    <source>
        <dbReference type="ARBA" id="ARBA00022692"/>
    </source>
</evidence>
<accession>B6XKZ0</accession>
<keyword evidence="7" id="KW-0676">Redox-active center</keyword>
<dbReference type="InterPro" id="IPR012336">
    <property type="entry name" value="Thioredoxin-like_fold"/>
</dbReference>
<dbReference type="Pfam" id="PF13899">
    <property type="entry name" value="Thioredoxin_7"/>
    <property type="match status" value="1"/>
</dbReference>
<feature type="signal peptide" evidence="9">
    <location>
        <begin position="1"/>
        <end position="21"/>
    </location>
</feature>
<evidence type="ECO:0000259" key="10">
    <source>
        <dbReference type="PROSITE" id="PS51352"/>
    </source>
</evidence>
<evidence type="ECO:0000256" key="7">
    <source>
        <dbReference type="ARBA" id="ARBA00023284"/>
    </source>
</evidence>
<evidence type="ECO:0000313" key="12">
    <source>
        <dbReference type="Proteomes" id="UP000003729"/>
    </source>
</evidence>
<feature type="transmembrane region" description="Helical" evidence="8">
    <location>
        <begin position="452"/>
        <end position="476"/>
    </location>
</feature>
<keyword evidence="3 8" id="KW-0812">Transmembrane</keyword>
<dbReference type="PANTHER" id="PTHR32234">
    <property type="entry name" value="THIOL:DISULFIDE INTERCHANGE PROTEIN DSBD"/>
    <property type="match status" value="1"/>
</dbReference>
<organism evidence="11 12">
    <name type="scientific">Providencia alcalifaciens DSM 30120</name>
    <dbReference type="NCBI Taxonomy" id="520999"/>
    <lineage>
        <taxon>Bacteria</taxon>
        <taxon>Pseudomonadati</taxon>
        <taxon>Pseudomonadota</taxon>
        <taxon>Gammaproteobacteria</taxon>
        <taxon>Enterobacterales</taxon>
        <taxon>Morganellaceae</taxon>
        <taxon>Providencia</taxon>
    </lineage>
</organism>
<feature type="chain" id="PRO_5002852734" evidence="9">
    <location>
        <begin position="22"/>
        <end position="934"/>
    </location>
</feature>
<dbReference type="Proteomes" id="UP000003729">
    <property type="component" value="Unassembled WGS sequence"/>
</dbReference>